<proteinExistence type="predicted"/>
<accession>A0A0A9BDZ6</accession>
<name>A0A0A9BDZ6_ARUDO</name>
<organism evidence="1">
    <name type="scientific">Arundo donax</name>
    <name type="common">Giant reed</name>
    <name type="synonym">Donax arundinaceus</name>
    <dbReference type="NCBI Taxonomy" id="35708"/>
    <lineage>
        <taxon>Eukaryota</taxon>
        <taxon>Viridiplantae</taxon>
        <taxon>Streptophyta</taxon>
        <taxon>Embryophyta</taxon>
        <taxon>Tracheophyta</taxon>
        <taxon>Spermatophyta</taxon>
        <taxon>Magnoliopsida</taxon>
        <taxon>Liliopsida</taxon>
        <taxon>Poales</taxon>
        <taxon>Poaceae</taxon>
        <taxon>PACMAD clade</taxon>
        <taxon>Arundinoideae</taxon>
        <taxon>Arundineae</taxon>
        <taxon>Arundo</taxon>
    </lineage>
</organism>
<dbReference type="AlphaFoldDB" id="A0A0A9BDZ6"/>
<reference evidence="1" key="1">
    <citation type="submission" date="2014-09" db="EMBL/GenBank/DDBJ databases">
        <authorList>
            <person name="Magalhaes I.L.F."/>
            <person name="Oliveira U."/>
            <person name="Santos F.R."/>
            <person name="Vidigal T.H.D.A."/>
            <person name="Brescovit A.D."/>
            <person name="Santos A.J."/>
        </authorList>
    </citation>
    <scope>NUCLEOTIDE SEQUENCE</scope>
    <source>
        <tissue evidence="1">Shoot tissue taken approximately 20 cm above the soil surface</tissue>
    </source>
</reference>
<evidence type="ECO:0000313" key="1">
    <source>
        <dbReference type="EMBL" id="JAD59465.1"/>
    </source>
</evidence>
<sequence length="50" mass="5845">MQCFMLCHNEHLISIFRFQCTSLASPNNCSFCYVALREQTKCAVTCERYC</sequence>
<protein>
    <submittedName>
        <fullName evidence="1">Uncharacterized protein</fullName>
    </submittedName>
</protein>
<reference evidence="1" key="2">
    <citation type="journal article" date="2015" name="Data Brief">
        <title>Shoot transcriptome of the giant reed, Arundo donax.</title>
        <authorList>
            <person name="Barrero R.A."/>
            <person name="Guerrero F.D."/>
            <person name="Moolhuijzen P."/>
            <person name="Goolsby J.A."/>
            <person name="Tidwell J."/>
            <person name="Bellgard S.E."/>
            <person name="Bellgard M.I."/>
        </authorList>
    </citation>
    <scope>NUCLEOTIDE SEQUENCE</scope>
    <source>
        <tissue evidence="1">Shoot tissue taken approximately 20 cm above the soil surface</tissue>
    </source>
</reference>
<dbReference type="EMBL" id="GBRH01238430">
    <property type="protein sequence ID" value="JAD59465.1"/>
    <property type="molecule type" value="Transcribed_RNA"/>
</dbReference>